<dbReference type="Proteomes" id="UP001177023">
    <property type="component" value="Unassembled WGS sequence"/>
</dbReference>
<name>A0AA36G5E9_9BILA</name>
<dbReference type="PANTHER" id="PTHR11177:SF317">
    <property type="entry name" value="CHITINASE 12-RELATED"/>
    <property type="match status" value="1"/>
</dbReference>
<dbReference type="InterPro" id="IPR001223">
    <property type="entry name" value="Glyco_hydro18_cat"/>
</dbReference>
<dbReference type="InterPro" id="IPR017853">
    <property type="entry name" value="GH"/>
</dbReference>
<evidence type="ECO:0000259" key="6">
    <source>
        <dbReference type="PROSITE" id="PS51910"/>
    </source>
</evidence>
<accession>A0AA36G5E9</accession>
<dbReference type="Pfam" id="PF00704">
    <property type="entry name" value="Glyco_hydro_18"/>
    <property type="match status" value="1"/>
</dbReference>
<feature type="domain" description="GH18" evidence="6">
    <location>
        <begin position="18"/>
        <end position="366"/>
    </location>
</feature>
<dbReference type="SUPFAM" id="SSF51445">
    <property type="entry name" value="(Trans)glycosidases"/>
    <property type="match status" value="1"/>
</dbReference>
<dbReference type="SMART" id="SM00636">
    <property type="entry name" value="Glyco_18"/>
    <property type="match status" value="1"/>
</dbReference>
<proteinExistence type="inferred from homology"/>
<organism evidence="7 8">
    <name type="scientific">Mesorhabditis spiculigera</name>
    <dbReference type="NCBI Taxonomy" id="96644"/>
    <lineage>
        <taxon>Eukaryota</taxon>
        <taxon>Metazoa</taxon>
        <taxon>Ecdysozoa</taxon>
        <taxon>Nematoda</taxon>
        <taxon>Chromadorea</taxon>
        <taxon>Rhabditida</taxon>
        <taxon>Rhabditina</taxon>
        <taxon>Rhabditomorpha</taxon>
        <taxon>Rhabditoidea</taxon>
        <taxon>Rhabditidae</taxon>
        <taxon>Mesorhabditinae</taxon>
        <taxon>Mesorhabditis</taxon>
    </lineage>
</organism>
<evidence type="ECO:0000256" key="3">
    <source>
        <dbReference type="RuleBase" id="RU000489"/>
    </source>
</evidence>
<dbReference type="PROSITE" id="PS01095">
    <property type="entry name" value="GH18_1"/>
    <property type="match status" value="1"/>
</dbReference>
<dbReference type="GO" id="GO:0004568">
    <property type="term" value="F:chitinase activity"/>
    <property type="evidence" value="ECO:0007669"/>
    <property type="project" value="TreeGrafter"/>
</dbReference>
<evidence type="ECO:0000256" key="2">
    <source>
        <dbReference type="ARBA" id="ARBA00023295"/>
    </source>
</evidence>
<evidence type="ECO:0000256" key="1">
    <source>
        <dbReference type="ARBA" id="ARBA00022801"/>
    </source>
</evidence>
<dbReference type="EMBL" id="CATQJA010002654">
    <property type="protein sequence ID" value="CAJ0578838.1"/>
    <property type="molecule type" value="Genomic_DNA"/>
</dbReference>
<gene>
    <name evidence="7" type="ORF">MSPICULIGERA_LOCUS17078</name>
</gene>
<protein>
    <recommendedName>
        <fullName evidence="6">GH18 domain-containing protein</fullName>
    </recommendedName>
</protein>
<comment type="similarity">
    <text evidence="4">Belongs to the glycosyl hydrolase 18 family.</text>
</comment>
<sequence length="366" mass="41190">MWFYLVFALLGGVQAVEPIIACYYNLSPPANEVDPTLCTHYLLISYTTITGNGMFDPPSVEEARNFSIIKERNPKAKLMLCVTASNPHWSMMVSTPLKMQNFADASAQYMKQHGFDGIDLDWEFPTWSSDAKKSDRNLLTILLKTLRFTYGDRFLLTMATSGPPTITRKAYDVSSFNKYCDFINVMNYDFHVFSWTNPVVGFNAPLKPMSREYSIIGEMNSMSSLASYSTLGLWSNKTVFGIPVYNLGFRLVNYYWNWPYAPAEGEVNTFTSYPSTCNITKETHANGIVYREYWNNAAASPYIVGNDKVWLTTENPRSTAAKAQFAKDSDCAGIMLFQISTDDNRGICGEGKNPLIKAAKKAFLGK</sequence>
<evidence type="ECO:0000256" key="4">
    <source>
        <dbReference type="RuleBase" id="RU004453"/>
    </source>
</evidence>
<evidence type="ECO:0000313" key="7">
    <source>
        <dbReference type="EMBL" id="CAJ0578838.1"/>
    </source>
</evidence>
<keyword evidence="2 3" id="KW-0326">Glycosidase</keyword>
<dbReference type="Gene3D" id="3.20.20.80">
    <property type="entry name" value="Glycosidases"/>
    <property type="match status" value="2"/>
</dbReference>
<evidence type="ECO:0000256" key="5">
    <source>
        <dbReference type="SAM" id="SignalP"/>
    </source>
</evidence>
<feature type="non-terminal residue" evidence="7">
    <location>
        <position position="1"/>
    </location>
</feature>
<keyword evidence="8" id="KW-1185">Reference proteome</keyword>
<dbReference type="GO" id="GO:0005576">
    <property type="term" value="C:extracellular region"/>
    <property type="evidence" value="ECO:0007669"/>
    <property type="project" value="TreeGrafter"/>
</dbReference>
<reference evidence="7" key="1">
    <citation type="submission" date="2023-06" db="EMBL/GenBank/DDBJ databases">
        <authorList>
            <person name="Delattre M."/>
        </authorList>
    </citation>
    <scope>NUCLEOTIDE SEQUENCE</scope>
    <source>
        <strain evidence="7">AF72</strain>
    </source>
</reference>
<dbReference type="GO" id="GO:0008061">
    <property type="term" value="F:chitin binding"/>
    <property type="evidence" value="ECO:0007669"/>
    <property type="project" value="InterPro"/>
</dbReference>
<dbReference type="InterPro" id="IPR001579">
    <property type="entry name" value="Glyco_hydro_18_chit_AS"/>
</dbReference>
<dbReference type="PROSITE" id="PS51910">
    <property type="entry name" value="GH18_2"/>
    <property type="match status" value="1"/>
</dbReference>
<keyword evidence="1 3" id="KW-0378">Hydrolase</keyword>
<dbReference type="InterPro" id="IPR011583">
    <property type="entry name" value="Chitinase_II/V-like_cat"/>
</dbReference>
<feature type="chain" id="PRO_5041425078" description="GH18 domain-containing protein" evidence="5">
    <location>
        <begin position="16"/>
        <end position="366"/>
    </location>
</feature>
<dbReference type="InterPro" id="IPR050314">
    <property type="entry name" value="Glycosyl_Hydrlase_18"/>
</dbReference>
<comment type="caution">
    <text evidence="7">The sequence shown here is derived from an EMBL/GenBank/DDBJ whole genome shotgun (WGS) entry which is preliminary data.</text>
</comment>
<keyword evidence="5" id="KW-0732">Signal</keyword>
<dbReference type="AlphaFoldDB" id="A0AA36G5E9"/>
<dbReference type="GO" id="GO:0006032">
    <property type="term" value="P:chitin catabolic process"/>
    <property type="evidence" value="ECO:0007669"/>
    <property type="project" value="TreeGrafter"/>
</dbReference>
<dbReference type="PANTHER" id="PTHR11177">
    <property type="entry name" value="CHITINASE"/>
    <property type="match status" value="1"/>
</dbReference>
<feature type="signal peptide" evidence="5">
    <location>
        <begin position="1"/>
        <end position="15"/>
    </location>
</feature>
<evidence type="ECO:0000313" key="8">
    <source>
        <dbReference type="Proteomes" id="UP001177023"/>
    </source>
</evidence>
<dbReference type="GO" id="GO:0005975">
    <property type="term" value="P:carbohydrate metabolic process"/>
    <property type="evidence" value="ECO:0007669"/>
    <property type="project" value="InterPro"/>
</dbReference>